<evidence type="ECO:0000313" key="2">
    <source>
        <dbReference type="EMBL" id="MFC5852964.1"/>
    </source>
</evidence>
<dbReference type="RefSeq" id="WP_381363072.1">
    <property type="nucleotide sequence ID" value="NZ_JBHSOA010000028.1"/>
</dbReference>
<comment type="caution">
    <text evidence="2">The sequence shown here is derived from an EMBL/GenBank/DDBJ whole genome shotgun (WGS) entry which is preliminary data.</text>
</comment>
<dbReference type="Gene3D" id="3.40.50.720">
    <property type="entry name" value="NAD(P)-binding Rossmann-like Domain"/>
    <property type="match status" value="1"/>
</dbReference>
<reference evidence="3" key="1">
    <citation type="journal article" date="2019" name="Int. J. Syst. Evol. Microbiol.">
        <title>The Global Catalogue of Microorganisms (GCM) 10K type strain sequencing project: providing services to taxonomists for standard genome sequencing and annotation.</title>
        <authorList>
            <consortium name="The Broad Institute Genomics Platform"/>
            <consortium name="The Broad Institute Genome Sequencing Center for Infectious Disease"/>
            <person name="Wu L."/>
            <person name="Ma J."/>
        </authorList>
    </citation>
    <scope>NUCLEOTIDE SEQUENCE [LARGE SCALE GENOMIC DNA]</scope>
    <source>
        <strain evidence="3">JCM 10411</strain>
    </source>
</reference>
<dbReference type="InterPro" id="IPR036291">
    <property type="entry name" value="NAD(P)-bd_dom_sf"/>
</dbReference>
<evidence type="ECO:0000313" key="3">
    <source>
        <dbReference type="Proteomes" id="UP001596180"/>
    </source>
</evidence>
<sequence length="44" mass="4412">MTRLVKGKAGLVTGAASEIGRASAPAPAKNGAHVIVADRQRGEV</sequence>
<evidence type="ECO:0000256" key="1">
    <source>
        <dbReference type="SAM" id="MobiDB-lite"/>
    </source>
</evidence>
<name>A0ABW1DXA7_9ACTN</name>
<evidence type="ECO:0008006" key="4">
    <source>
        <dbReference type="Google" id="ProtNLM"/>
    </source>
</evidence>
<feature type="region of interest" description="Disordered" evidence="1">
    <location>
        <begin position="23"/>
        <end position="44"/>
    </location>
</feature>
<dbReference type="Proteomes" id="UP001596180">
    <property type="component" value="Unassembled WGS sequence"/>
</dbReference>
<organism evidence="2 3">
    <name type="scientific">Streptomyces chlorus</name>
    <dbReference type="NCBI Taxonomy" id="887452"/>
    <lineage>
        <taxon>Bacteria</taxon>
        <taxon>Bacillati</taxon>
        <taxon>Actinomycetota</taxon>
        <taxon>Actinomycetes</taxon>
        <taxon>Kitasatosporales</taxon>
        <taxon>Streptomycetaceae</taxon>
        <taxon>Streptomyces</taxon>
    </lineage>
</organism>
<keyword evidence="3" id="KW-1185">Reference proteome</keyword>
<proteinExistence type="predicted"/>
<gene>
    <name evidence="2" type="ORF">ACFPZI_14285</name>
</gene>
<protein>
    <recommendedName>
        <fullName evidence="4">SDR family NAD(P)-dependent oxidoreductase</fullName>
    </recommendedName>
</protein>
<dbReference type="SUPFAM" id="SSF51735">
    <property type="entry name" value="NAD(P)-binding Rossmann-fold domains"/>
    <property type="match status" value="1"/>
</dbReference>
<accession>A0ABW1DXA7</accession>
<dbReference type="EMBL" id="JBHSOA010000028">
    <property type="protein sequence ID" value="MFC5852964.1"/>
    <property type="molecule type" value="Genomic_DNA"/>
</dbReference>